<comment type="caution">
    <text evidence="2">The sequence shown here is derived from an EMBL/GenBank/DDBJ whole genome shotgun (WGS) entry which is preliminary data.</text>
</comment>
<evidence type="ECO:0000313" key="2">
    <source>
        <dbReference type="EMBL" id="OLN23326.1"/>
    </source>
</evidence>
<reference evidence="2 3" key="1">
    <citation type="submission" date="2016-12" db="EMBL/GenBank/DDBJ databases">
        <title>Domibacillus antri genome sequencing.</title>
        <authorList>
            <person name="Verma A."/>
            <person name="Krishnamurthi S."/>
        </authorList>
    </citation>
    <scope>NUCLEOTIDE SEQUENCE [LARGE SCALE GENOMIC DNA]</scope>
    <source>
        <strain evidence="2 3">XD80</strain>
    </source>
</reference>
<keyword evidence="1" id="KW-0472">Membrane</keyword>
<dbReference type="Proteomes" id="UP000185568">
    <property type="component" value="Unassembled WGS sequence"/>
</dbReference>
<dbReference type="OrthoDB" id="2375554at2"/>
<dbReference type="EMBL" id="MSDU01000008">
    <property type="protein sequence ID" value="OLN23326.1"/>
    <property type="molecule type" value="Genomic_DNA"/>
</dbReference>
<proteinExistence type="predicted"/>
<name>A0A1Q8Q7K9_9BACI</name>
<feature type="transmembrane region" description="Helical" evidence="1">
    <location>
        <begin position="33"/>
        <end position="54"/>
    </location>
</feature>
<dbReference type="RefSeq" id="WP_075397619.1">
    <property type="nucleotide sequence ID" value="NZ_MSDU01000008.1"/>
</dbReference>
<sequence>MQSIFDWLTSVLAILLCAAAVDMLIPETAMQKYVRLAAGLVIMTAIVSPIFSLFTDVDFSLGQQSGQKINVFEQQTDRQLTHLMKTESLRPDSYLEPQLLKEAQAALQSYPSCTISRVDTDIQQNEIKNLVFIVQETAEGGCPKEKLINMIAQKWNMDAGQLNMVIQKGDSGGE</sequence>
<evidence type="ECO:0000256" key="1">
    <source>
        <dbReference type="SAM" id="Phobius"/>
    </source>
</evidence>
<evidence type="ECO:0000313" key="3">
    <source>
        <dbReference type="Proteomes" id="UP000185568"/>
    </source>
</evidence>
<keyword evidence="1" id="KW-1133">Transmembrane helix</keyword>
<evidence type="ECO:0008006" key="4">
    <source>
        <dbReference type="Google" id="ProtNLM"/>
    </source>
</evidence>
<keyword evidence="3" id="KW-1185">Reference proteome</keyword>
<dbReference type="InterPro" id="IPR014245">
    <property type="entry name" value="Spore_III_AF"/>
</dbReference>
<accession>A0A1Q8Q7K9</accession>
<protein>
    <recommendedName>
        <fullName evidence="4">Stage III sporulation protein AF</fullName>
    </recommendedName>
</protein>
<dbReference type="STRING" id="1714264.BTO30_04995"/>
<dbReference type="AlphaFoldDB" id="A0A1Q8Q7K9"/>
<gene>
    <name evidence="2" type="ORF">BTO30_04995</name>
</gene>
<organism evidence="2 3">
    <name type="scientific">Domibacillus antri</name>
    <dbReference type="NCBI Taxonomy" id="1714264"/>
    <lineage>
        <taxon>Bacteria</taxon>
        <taxon>Bacillati</taxon>
        <taxon>Bacillota</taxon>
        <taxon>Bacilli</taxon>
        <taxon>Bacillales</taxon>
        <taxon>Bacillaceae</taxon>
        <taxon>Domibacillus</taxon>
    </lineage>
</organism>
<dbReference type="Pfam" id="PF09581">
    <property type="entry name" value="Spore_III_AF"/>
    <property type="match status" value="1"/>
</dbReference>
<keyword evidence="1" id="KW-0812">Transmembrane</keyword>